<dbReference type="InterPro" id="IPR025857">
    <property type="entry name" value="MacB_PCD"/>
</dbReference>
<dbReference type="Pfam" id="PF12704">
    <property type="entry name" value="MacB_PCD"/>
    <property type="match status" value="1"/>
</dbReference>
<dbReference type="PANTHER" id="PTHR30572">
    <property type="entry name" value="MEMBRANE COMPONENT OF TRANSPORTER-RELATED"/>
    <property type="match status" value="1"/>
</dbReference>
<dbReference type="InterPro" id="IPR003838">
    <property type="entry name" value="ABC3_permease_C"/>
</dbReference>
<evidence type="ECO:0000313" key="10">
    <source>
        <dbReference type="Proteomes" id="UP000636010"/>
    </source>
</evidence>
<gene>
    <name evidence="9" type="ORF">GCM10011506_14930</name>
</gene>
<dbReference type="InterPro" id="IPR050250">
    <property type="entry name" value="Macrolide_Exporter_MacB"/>
</dbReference>
<dbReference type="Proteomes" id="UP000636010">
    <property type="component" value="Unassembled WGS sequence"/>
</dbReference>
<feature type="transmembrane region" description="Helical" evidence="6">
    <location>
        <begin position="694"/>
        <end position="713"/>
    </location>
</feature>
<feature type="transmembrane region" description="Helical" evidence="6">
    <location>
        <begin position="385"/>
        <end position="408"/>
    </location>
</feature>
<dbReference type="RefSeq" id="WP_188461882.1">
    <property type="nucleotide sequence ID" value="NZ_BAABHU010000004.1"/>
</dbReference>
<feature type="transmembrane region" description="Helical" evidence="6">
    <location>
        <begin position="749"/>
        <end position="766"/>
    </location>
</feature>
<evidence type="ECO:0000256" key="3">
    <source>
        <dbReference type="ARBA" id="ARBA00022692"/>
    </source>
</evidence>
<feature type="domain" description="MacB-like periplasmic core" evidence="8">
    <location>
        <begin position="20"/>
        <end position="239"/>
    </location>
</feature>
<reference evidence="10" key="1">
    <citation type="journal article" date="2019" name="Int. J. Syst. Evol. Microbiol.">
        <title>The Global Catalogue of Microorganisms (GCM) 10K type strain sequencing project: providing services to taxonomists for standard genome sequencing and annotation.</title>
        <authorList>
            <consortium name="The Broad Institute Genomics Platform"/>
            <consortium name="The Broad Institute Genome Sequencing Center for Infectious Disease"/>
            <person name="Wu L."/>
            <person name="Ma J."/>
        </authorList>
    </citation>
    <scope>NUCLEOTIDE SEQUENCE [LARGE SCALE GENOMIC DNA]</scope>
    <source>
        <strain evidence="10">CGMCC 1.10832</strain>
    </source>
</reference>
<dbReference type="Pfam" id="PF02687">
    <property type="entry name" value="FtsX"/>
    <property type="match status" value="2"/>
</dbReference>
<sequence length="817" mass="91870">MLKNYLKIAWRNLRKHKLYSAINVIGLSVGVACSLMIALYVLHEMSYDNFHQNSENIYRLNRDIKVGENFYHFAISPAPVASFMKEEIPEVEKAVRLRNLGSFLVKRPEMSQSFKETRLIFADSGFFDLFSFQLLKGNPSQQLKEPNTIVLSRTMADKYFRNESAINKSLILDGDETYKITGVFEDMPENSHIQYDFLISMSSIEEQASNNSWTSNNFFTYYQLRDDASLKNVIDKINQKSDAELAIVLETMMNGKTIEEFKAEGGTMDFFMQPLEDVYLQSDFTIDIGRTGNRNYVILFGLIAVFIIILASINFMNLSTARSANRGKEVGVRKVLGSYRSNLVGQFLTESILLSVFSFMVGLFLVVLLLPYFNELTDKRLVLPVDSPVFIIVLIASSLIIGMLAGLYPSFYLSAFNPVDTLKGKLSTASGNSAVRSGLVVFQFFISILLITGTVAIYKQLQFIQNRNIGFEKDQVILLNDPYMLGNKTEAFKEEIKKLPNVVSASYSGFIPISGYSRTDNTYWPVGQDASDNNLVGIQMWRVDPDYVTTMGMKVIDGRDFNKEIASDSSGVILNERAFEMFGFKRGEDNAIQTNAFDESNNLIEGEFEQHKVLGVVEDFNFESMKENIGPLALFMGSSTSSMVIKLQSDEIASTLSNIETKWNEFDSSLPFSYTFLDEEFANMYNAELKLAQVFSIFAGLAIFIGCLGLFALASFMAEQRAKEIGIRKVLGASVNGIVLLLSKQFSRLVILAFLLAVPLAWWGISQWLEGYNYRINIGWELFAIAGISAFLIAWLTVAYHSIKAAVSNPVNSLKSE</sequence>
<dbReference type="PROSITE" id="PS51257">
    <property type="entry name" value="PROKAR_LIPOPROTEIN"/>
    <property type="match status" value="1"/>
</dbReference>
<evidence type="ECO:0000256" key="5">
    <source>
        <dbReference type="ARBA" id="ARBA00023136"/>
    </source>
</evidence>
<feature type="transmembrane region" description="Helical" evidence="6">
    <location>
        <begin position="440"/>
        <end position="458"/>
    </location>
</feature>
<feature type="domain" description="ABC3 transporter permease C-terminal" evidence="7">
    <location>
        <begin position="697"/>
        <end position="809"/>
    </location>
</feature>
<proteinExistence type="predicted"/>
<keyword evidence="4 6" id="KW-1133">Transmembrane helix</keyword>
<keyword evidence="10" id="KW-1185">Reference proteome</keyword>
<name>A0ABQ1LZB1_9BACT</name>
<keyword evidence="5 6" id="KW-0472">Membrane</keyword>
<organism evidence="9 10">
    <name type="scientific">Marivirga lumbricoides</name>
    <dbReference type="NCBI Taxonomy" id="1046115"/>
    <lineage>
        <taxon>Bacteria</taxon>
        <taxon>Pseudomonadati</taxon>
        <taxon>Bacteroidota</taxon>
        <taxon>Cytophagia</taxon>
        <taxon>Cytophagales</taxon>
        <taxon>Marivirgaceae</taxon>
        <taxon>Marivirga</taxon>
    </lineage>
</organism>
<evidence type="ECO:0000313" key="9">
    <source>
        <dbReference type="EMBL" id="GGC30546.1"/>
    </source>
</evidence>
<accession>A0ABQ1LZB1</accession>
<keyword evidence="2" id="KW-1003">Cell membrane</keyword>
<comment type="subcellular location">
    <subcellularLocation>
        <location evidence="1">Cell membrane</location>
        <topology evidence="1">Multi-pass membrane protein</topology>
    </subcellularLocation>
</comment>
<feature type="transmembrane region" description="Helical" evidence="6">
    <location>
        <begin position="20"/>
        <end position="42"/>
    </location>
</feature>
<feature type="transmembrane region" description="Helical" evidence="6">
    <location>
        <begin position="778"/>
        <end position="800"/>
    </location>
</feature>
<feature type="transmembrane region" description="Helical" evidence="6">
    <location>
        <begin position="352"/>
        <end position="373"/>
    </location>
</feature>
<evidence type="ECO:0000259" key="8">
    <source>
        <dbReference type="Pfam" id="PF12704"/>
    </source>
</evidence>
<dbReference type="PANTHER" id="PTHR30572:SF18">
    <property type="entry name" value="ABC-TYPE MACROLIDE FAMILY EXPORT SYSTEM PERMEASE COMPONENT 2"/>
    <property type="match status" value="1"/>
</dbReference>
<evidence type="ECO:0000256" key="2">
    <source>
        <dbReference type="ARBA" id="ARBA00022475"/>
    </source>
</evidence>
<keyword evidence="3 6" id="KW-0812">Transmembrane</keyword>
<evidence type="ECO:0000256" key="4">
    <source>
        <dbReference type="ARBA" id="ARBA00022989"/>
    </source>
</evidence>
<evidence type="ECO:0000256" key="1">
    <source>
        <dbReference type="ARBA" id="ARBA00004651"/>
    </source>
</evidence>
<comment type="caution">
    <text evidence="9">The sequence shown here is derived from an EMBL/GenBank/DDBJ whole genome shotgun (WGS) entry which is preliminary data.</text>
</comment>
<evidence type="ECO:0000259" key="7">
    <source>
        <dbReference type="Pfam" id="PF02687"/>
    </source>
</evidence>
<feature type="transmembrane region" description="Helical" evidence="6">
    <location>
        <begin position="296"/>
        <end position="316"/>
    </location>
</feature>
<protein>
    <submittedName>
        <fullName evidence="9">ABC transporter permease</fullName>
    </submittedName>
</protein>
<evidence type="ECO:0000256" key="6">
    <source>
        <dbReference type="SAM" id="Phobius"/>
    </source>
</evidence>
<dbReference type="EMBL" id="BMEC01000004">
    <property type="protein sequence ID" value="GGC30546.1"/>
    <property type="molecule type" value="Genomic_DNA"/>
</dbReference>
<feature type="domain" description="ABC3 transporter permease C-terminal" evidence="7">
    <location>
        <begin position="302"/>
        <end position="418"/>
    </location>
</feature>